<evidence type="ECO:0000313" key="19">
    <source>
        <dbReference type="Ensembl" id="ENSSSUP00005009492.1"/>
    </source>
</evidence>
<evidence type="ECO:0000256" key="7">
    <source>
        <dbReference type="ARBA" id="ARBA00022490"/>
    </source>
</evidence>
<feature type="region of interest" description="Disordered" evidence="18">
    <location>
        <begin position="263"/>
        <end position="307"/>
    </location>
</feature>
<evidence type="ECO:0000256" key="8">
    <source>
        <dbReference type="ARBA" id="ARBA00022553"/>
    </source>
</evidence>
<keyword evidence="12" id="KW-0576">Peroxisome</keyword>
<keyword evidence="9" id="KW-0962">Peroxisome biogenesis</keyword>
<protein>
    <recommendedName>
        <fullName evidence="5">Peroxisomal biogenesis factor 19</fullName>
    </recommendedName>
    <alternativeName>
        <fullName evidence="16">Peroxin-19</fullName>
    </alternativeName>
    <alternativeName>
        <fullName evidence="17">Peroxisomal farnesylated protein</fullName>
    </alternativeName>
</protein>
<name>A0A673T859_SURSU</name>
<gene>
    <name evidence="19" type="primary">PEX19</name>
</gene>
<evidence type="ECO:0000256" key="15">
    <source>
        <dbReference type="ARBA" id="ARBA00025898"/>
    </source>
</evidence>
<dbReference type="Ensembl" id="ENSSSUT00005010893.1">
    <property type="protein sequence ID" value="ENSSSUP00005009492.1"/>
    <property type="gene ID" value="ENSSSUG00005006080.1"/>
</dbReference>
<evidence type="ECO:0000256" key="4">
    <source>
        <dbReference type="ARBA" id="ARBA00006326"/>
    </source>
</evidence>
<reference evidence="19 20" key="1">
    <citation type="submission" date="2019-05" db="EMBL/GenBank/DDBJ databases">
        <title>A Chromosome-scale Meerkat (S. suricatta) Genome Assembly.</title>
        <authorList>
            <person name="Dudchenko O."/>
            <person name="Lieberman Aiden E."/>
            <person name="Tung J."/>
            <person name="Barreiro L.B."/>
            <person name="Clutton-Brock T.H."/>
        </authorList>
    </citation>
    <scope>NUCLEOTIDE SEQUENCE [LARGE SCALE GENOMIC DNA]</scope>
</reference>
<keyword evidence="6" id="KW-0488">Methylation</keyword>
<feature type="region of interest" description="Disordered" evidence="18">
    <location>
        <begin position="22"/>
        <end position="62"/>
    </location>
</feature>
<dbReference type="AlphaFoldDB" id="A0A673T859"/>
<evidence type="ECO:0000256" key="13">
    <source>
        <dbReference type="ARBA" id="ARBA00023288"/>
    </source>
</evidence>
<evidence type="ECO:0000256" key="18">
    <source>
        <dbReference type="SAM" id="MobiDB-lite"/>
    </source>
</evidence>
<evidence type="ECO:0000256" key="11">
    <source>
        <dbReference type="ARBA" id="ARBA00023136"/>
    </source>
</evidence>
<keyword evidence="14" id="KW-0636">Prenylation</keyword>
<dbReference type="GO" id="GO:0033328">
    <property type="term" value="F:peroxisome membrane targeting sequence binding"/>
    <property type="evidence" value="ECO:0007669"/>
    <property type="project" value="TreeGrafter"/>
</dbReference>
<evidence type="ECO:0000256" key="3">
    <source>
        <dbReference type="ARBA" id="ARBA00004496"/>
    </source>
</evidence>
<proteinExistence type="inferred from homology"/>
<keyword evidence="7" id="KW-0963">Cytoplasm</keyword>
<accession>A0A673T859</accession>
<sequence>MAAAEEDCGPGADADRELEELLESALDDFDKAKPSPAPPPTATAPDASGPRKRSPGDTAKDALFASQEKFFQELFDSELASQATAEFEKAMKELAEEEPHLVEQFQKLSEAAGRVGSDASSQQEFTSCLKETLSGLAKNATDLQNSGMSEEELTKAMEGLGMEEGDGEGNILPIMQSIMQNLLSKDVLYPSLKEITEKYPEWLQSHRESLPPEQFEKYQEQHSVMGKICEQFEAESPTDSEATQKARFEVVLDLMQQVRPPLAACPPPLLGRSAEQGSGKKATLPKPRGGGSTREATKPGPQDKGGRPWLGFSSFGLLLCGLLSLSSSSAFPAAGFGPPSERAGRGDGEYAFSRT</sequence>
<dbReference type="InterPro" id="IPR006708">
    <property type="entry name" value="Pex19"/>
</dbReference>
<dbReference type="PANTHER" id="PTHR12774">
    <property type="entry name" value="PEROXISOMAL BIOGENESIS FACTOR 19"/>
    <property type="match status" value="1"/>
</dbReference>
<dbReference type="Pfam" id="PF04614">
    <property type="entry name" value="Pex19"/>
    <property type="match status" value="1"/>
</dbReference>
<evidence type="ECO:0000256" key="16">
    <source>
        <dbReference type="ARBA" id="ARBA00029688"/>
    </source>
</evidence>
<evidence type="ECO:0000256" key="9">
    <source>
        <dbReference type="ARBA" id="ARBA00022593"/>
    </source>
</evidence>
<evidence type="ECO:0000256" key="12">
    <source>
        <dbReference type="ARBA" id="ARBA00023140"/>
    </source>
</evidence>
<evidence type="ECO:0000256" key="1">
    <source>
        <dbReference type="ARBA" id="ARBA00003055"/>
    </source>
</evidence>
<dbReference type="FunFam" id="1.20.120.900:FF:000001">
    <property type="entry name" value="Putative peroxisomal biogenesis factor 19"/>
    <property type="match status" value="1"/>
</dbReference>
<organism evidence="19 20">
    <name type="scientific">Suricata suricatta</name>
    <name type="common">Meerkat</name>
    <dbReference type="NCBI Taxonomy" id="37032"/>
    <lineage>
        <taxon>Eukaryota</taxon>
        <taxon>Metazoa</taxon>
        <taxon>Chordata</taxon>
        <taxon>Craniata</taxon>
        <taxon>Vertebrata</taxon>
        <taxon>Euteleostomi</taxon>
        <taxon>Mammalia</taxon>
        <taxon>Eutheria</taxon>
        <taxon>Laurasiatheria</taxon>
        <taxon>Carnivora</taxon>
        <taxon>Feliformia</taxon>
        <taxon>Herpestidae</taxon>
        <taxon>Suricata</taxon>
    </lineage>
</organism>
<dbReference type="Proteomes" id="UP000472268">
    <property type="component" value="Chromosome 3"/>
</dbReference>
<evidence type="ECO:0000256" key="2">
    <source>
        <dbReference type="ARBA" id="ARBA00004405"/>
    </source>
</evidence>
<keyword evidence="11" id="KW-0472">Membrane</keyword>
<keyword evidence="20" id="KW-1185">Reference proteome</keyword>
<dbReference type="Gene3D" id="1.20.120.900">
    <property type="entry name" value="Pex19, mPTS binding domain"/>
    <property type="match status" value="1"/>
</dbReference>
<evidence type="ECO:0000313" key="20">
    <source>
        <dbReference type="Proteomes" id="UP000472268"/>
    </source>
</evidence>
<dbReference type="InterPro" id="IPR038322">
    <property type="entry name" value="Pex19_C_sf"/>
</dbReference>
<comment type="subcellular location">
    <subcellularLocation>
        <location evidence="3">Cytoplasm</location>
    </subcellularLocation>
    <subcellularLocation>
        <location evidence="2">Peroxisome membrane</location>
        <topology evidence="2">Lipid-anchor</topology>
        <orientation evidence="2">Cytoplasmic side</orientation>
    </subcellularLocation>
</comment>
<feature type="compositionally biased region" description="Low complexity" evidence="18">
    <location>
        <begin position="331"/>
        <end position="340"/>
    </location>
</feature>
<reference evidence="19" key="3">
    <citation type="submission" date="2025-09" db="UniProtKB">
        <authorList>
            <consortium name="Ensembl"/>
        </authorList>
    </citation>
    <scope>IDENTIFICATION</scope>
</reference>
<dbReference type="PANTHER" id="PTHR12774:SF2">
    <property type="entry name" value="PEROXISOMAL BIOGENESIS FACTOR 19"/>
    <property type="match status" value="1"/>
</dbReference>
<comment type="subunit">
    <text evidence="15">Interacts with a broad range of peroxisomal membrane proteins, including PEX3, PEX10, PEX11A, PEX11B, PEX12, PEX13, PEX14 and PEX16, PXMP2/PMP22, PXMP4/PMP24, SLC25A17/PMP34, ABCD1/ALDP, ABCD2/ALDRP, and ABCD3/PMP70. Also interacts with the tumor suppressor CDKN2A/p19ARF.</text>
</comment>
<keyword evidence="10" id="KW-0007">Acetylation</keyword>
<dbReference type="GO" id="GO:0005778">
    <property type="term" value="C:peroxisomal membrane"/>
    <property type="evidence" value="ECO:0007669"/>
    <property type="project" value="UniProtKB-SubCell"/>
</dbReference>
<comment type="function">
    <text evidence="1">Necessary for early peroxisomal biogenesis. Acts both as a cytosolic chaperone and as an import receptor for peroxisomal membrane proteins (PMPs). Binds and stabilizes newly synthesized PMPs in the cytoplasm by interacting with their hydrophobic membrane-spanning domains, and targets them to the peroxisome membrane by binding to the integral membrane protein PEX3. Excludes CDKN2A from the nucleus and prevents its interaction with MDM2, which results in active degradation of TP53.</text>
</comment>
<evidence type="ECO:0000256" key="6">
    <source>
        <dbReference type="ARBA" id="ARBA00022481"/>
    </source>
</evidence>
<evidence type="ECO:0000256" key="5">
    <source>
        <dbReference type="ARBA" id="ARBA00015758"/>
    </source>
</evidence>
<feature type="region of interest" description="Disordered" evidence="18">
    <location>
        <begin position="331"/>
        <end position="355"/>
    </location>
</feature>
<evidence type="ECO:0000256" key="10">
    <source>
        <dbReference type="ARBA" id="ARBA00022990"/>
    </source>
</evidence>
<dbReference type="GO" id="GO:0045046">
    <property type="term" value="P:protein import into peroxisome membrane"/>
    <property type="evidence" value="ECO:0007669"/>
    <property type="project" value="TreeGrafter"/>
</dbReference>
<keyword evidence="13" id="KW-0449">Lipoprotein</keyword>
<comment type="similarity">
    <text evidence="4">Belongs to the peroxin-19 family.</text>
</comment>
<evidence type="ECO:0000256" key="17">
    <source>
        <dbReference type="ARBA" id="ARBA00032710"/>
    </source>
</evidence>
<keyword evidence="8" id="KW-0597">Phosphoprotein</keyword>
<evidence type="ECO:0000256" key="14">
    <source>
        <dbReference type="ARBA" id="ARBA00023289"/>
    </source>
</evidence>
<reference evidence="19" key="2">
    <citation type="submission" date="2025-08" db="UniProtKB">
        <authorList>
            <consortium name="Ensembl"/>
        </authorList>
    </citation>
    <scope>IDENTIFICATION</scope>
</reference>